<dbReference type="SUPFAM" id="SSF55424">
    <property type="entry name" value="FAD/NAD-linked reductases, dimerisation (C-terminal) domain"/>
    <property type="match status" value="1"/>
</dbReference>
<dbReference type="Pfam" id="PF02852">
    <property type="entry name" value="Pyr_redox_dim"/>
    <property type="match status" value="1"/>
</dbReference>
<evidence type="ECO:0000313" key="8">
    <source>
        <dbReference type="EMBL" id="AHB47564.1"/>
    </source>
</evidence>
<dbReference type="AlphaFoldDB" id="V5SC67"/>
<feature type="binding site" evidence="5">
    <location>
        <position position="286"/>
    </location>
    <ligand>
        <name>NAD(+)</name>
        <dbReference type="ChEBI" id="CHEBI:57540"/>
    </ligand>
</feature>
<dbReference type="InterPro" id="IPR004099">
    <property type="entry name" value="Pyr_nucl-diS_OxRdtase_dimer"/>
</dbReference>
<accession>V5SC67</accession>
<dbReference type="PANTHER" id="PTHR43014:SF2">
    <property type="entry name" value="MERCURIC REDUCTASE"/>
    <property type="match status" value="1"/>
</dbReference>
<protein>
    <submittedName>
        <fullName evidence="8">Dihydrolipoamide dehydrogenase</fullName>
    </submittedName>
</protein>
<dbReference type="EMBL" id="CP006912">
    <property type="protein sequence ID" value="AHB47564.1"/>
    <property type="molecule type" value="Genomic_DNA"/>
</dbReference>
<proteinExistence type="inferred from homology"/>
<dbReference type="Pfam" id="PF07992">
    <property type="entry name" value="Pyr_redox_2"/>
    <property type="match status" value="1"/>
</dbReference>
<dbReference type="PATRIC" id="fig|1029756.8.peg.568"/>
<evidence type="ECO:0000256" key="1">
    <source>
        <dbReference type="ARBA" id="ARBA00007532"/>
    </source>
</evidence>
<dbReference type="FunFam" id="3.30.390.30:FF:000001">
    <property type="entry name" value="Dihydrolipoyl dehydrogenase"/>
    <property type="match status" value="1"/>
</dbReference>
<dbReference type="InterPro" id="IPR036188">
    <property type="entry name" value="FAD/NAD-bd_sf"/>
</dbReference>
<dbReference type="Gene3D" id="3.50.50.60">
    <property type="entry name" value="FAD/NAD(P)-binding domain"/>
    <property type="match status" value="2"/>
</dbReference>
<evidence type="ECO:0000256" key="2">
    <source>
        <dbReference type="ARBA" id="ARBA00022630"/>
    </source>
</evidence>
<feature type="binding site" evidence="5">
    <location>
        <position position="326"/>
    </location>
    <ligand>
        <name>FAD</name>
        <dbReference type="ChEBI" id="CHEBI:57692"/>
    </ligand>
</feature>
<feature type="binding site" evidence="5">
    <location>
        <begin position="160"/>
        <end position="162"/>
    </location>
    <ligand>
        <name>FAD</name>
        <dbReference type="ChEBI" id="CHEBI:57692"/>
    </ligand>
</feature>
<evidence type="ECO:0000256" key="3">
    <source>
        <dbReference type="ARBA" id="ARBA00022827"/>
    </source>
</evidence>
<dbReference type="GO" id="GO:0003955">
    <property type="term" value="F:NAD(P)H dehydrogenase (quinone) activity"/>
    <property type="evidence" value="ECO:0007669"/>
    <property type="project" value="TreeGrafter"/>
</dbReference>
<dbReference type="RefSeq" id="WP_023785963.1">
    <property type="nucleotide sequence ID" value="NC_022997.1"/>
</dbReference>
<comment type="cofactor">
    <cofactor evidence="5">
        <name>FAD</name>
        <dbReference type="ChEBI" id="CHEBI:57692"/>
    </cofactor>
    <text evidence="5">Binds 1 FAD per subunit.</text>
</comment>
<organism evidence="8 9">
    <name type="scientific">Hyphomicrobium nitrativorans NL23</name>
    <dbReference type="NCBI Taxonomy" id="1029756"/>
    <lineage>
        <taxon>Bacteria</taxon>
        <taxon>Pseudomonadati</taxon>
        <taxon>Pseudomonadota</taxon>
        <taxon>Alphaproteobacteria</taxon>
        <taxon>Hyphomicrobiales</taxon>
        <taxon>Hyphomicrobiaceae</taxon>
        <taxon>Hyphomicrobium</taxon>
    </lineage>
</organism>
<dbReference type="HOGENOM" id="CLU_016755_1_0_5"/>
<dbReference type="InterPro" id="IPR023753">
    <property type="entry name" value="FAD/NAD-binding_dom"/>
</dbReference>
<dbReference type="PRINTS" id="PR00368">
    <property type="entry name" value="FADPNR"/>
</dbReference>
<evidence type="ECO:0000313" key="9">
    <source>
        <dbReference type="Proteomes" id="UP000018542"/>
    </source>
</evidence>
<keyword evidence="5" id="KW-0547">Nucleotide-binding</keyword>
<dbReference type="Proteomes" id="UP000018542">
    <property type="component" value="Chromosome"/>
</dbReference>
<dbReference type="PIRSF" id="PIRSF000350">
    <property type="entry name" value="Mercury_reductase_MerA"/>
    <property type="match status" value="1"/>
</dbReference>
<keyword evidence="5" id="KW-0520">NAD</keyword>
<keyword evidence="9" id="KW-1185">Reference proteome</keyword>
<feature type="binding site" evidence="5">
    <location>
        <begin position="197"/>
        <end position="204"/>
    </location>
    <ligand>
        <name>NAD(+)</name>
        <dbReference type="ChEBI" id="CHEBI:57540"/>
    </ligand>
</feature>
<sequence>MAETTSPSLTTQRTSAPTLAGEPLSADICVIGGGAGGLHVAATAAAFGRKVVLVEKHRVGGEGLNAGSIPSKALLAAARRARAFETASDFGIASIDPKTDHRVVQHYVRRVISATAPNSSVERFTGLGVHVILGAARFLDKRTVLAGDYRVTARRFVIATGSSPSVPDVPGLETVSYFTSDTIFDNDRKLPHLVILGAGPTGLELAQAHARLGSRVTVLDTGRALSKEDPEAVAIALKALRAEGIDLREGVTVERIERLAGLVRLHVTTENGTVTVDGSHLLFATGRTPNVSDLNLEAAGIKYGPEGIVVNRGLRTSNSRIYAIGDVAAGGPRDTHASTWHAEIVLRRALFWLPAKAEPTLVPRVTFTEPEIAHVGLTEQEARAAGHKINVLRWPFVENDRAEAERETAGHVKVVTTPRGRVLGATIVGAEAGELIHLWSLVVSQRLDIKAVAGAVAPYPTRSEASRRAAYRAYASTPSNPALRKLIDFLARLG</sequence>
<dbReference type="GO" id="GO:0050660">
    <property type="term" value="F:flavin adenine dinucleotide binding"/>
    <property type="evidence" value="ECO:0007669"/>
    <property type="project" value="TreeGrafter"/>
</dbReference>
<dbReference type="OrthoDB" id="9761158at2"/>
<evidence type="ECO:0000256" key="4">
    <source>
        <dbReference type="ARBA" id="ARBA00023002"/>
    </source>
</evidence>
<dbReference type="InterPro" id="IPR001100">
    <property type="entry name" value="Pyr_nuc-diS_OxRdtase"/>
</dbReference>
<dbReference type="STRING" id="1029756.W911_02690"/>
<dbReference type="KEGG" id="hni:W911_02690"/>
<evidence type="ECO:0000259" key="7">
    <source>
        <dbReference type="Pfam" id="PF07992"/>
    </source>
</evidence>
<feature type="binding site" evidence="5">
    <location>
        <position position="72"/>
    </location>
    <ligand>
        <name>FAD</name>
        <dbReference type="ChEBI" id="CHEBI:57692"/>
    </ligand>
</feature>
<evidence type="ECO:0000259" key="6">
    <source>
        <dbReference type="Pfam" id="PF02852"/>
    </source>
</evidence>
<name>V5SC67_9HYPH</name>
<reference evidence="8 9" key="1">
    <citation type="journal article" date="2014" name="Genome Announc.">
        <title>Complete Genome Sequence of Hyphomicrobium nitrativorans Strain NL23, a Denitrifying Bacterium Isolated from Biofilm of a Methanol-Fed Denitrification System Treating Seawater at the Montreal Biodome.</title>
        <authorList>
            <person name="Martineau C."/>
            <person name="Villeneuve C."/>
            <person name="Mauffrey F."/>
            <person name="Villemur R."/>
        </authorList>
    </citation>
    <scope>NUCLEOTIDE SEQUENCE [LARGE SCALE GENOMIC DNA]</scope>
    <source>
        <strain evidence="8">NL23</strain>
    </source>
</reference>
<evidence type="ECO:0000256" key="5">
    <source>
        <dbReference type="PIRSR" id="PIRSR000350-3"/>
    </source>
</evidence>
<feature type="domain" description="Pyridine nucleotide-disulphide oxidoreductase dimerisation" evidence="6">
    <location>
        <begin position="362"/>
        <end position="469"/>
    </location>
</feature>
<gene>
    <name evidence="8" type="ORF">W911_02690</name>
</gene>
<keyword evidence="4" id="KW-0560">Oxidoreductase</keyword>
<dbReference type="SUPFAM" id="SSF51905">
    <property type="entry name" value="FAD/NAD(P)-binding domain"/>
    <property type="match status" value="1"/>
</dbReference>
<keyword evidence="3 5" id="KW-0274">FAD</keyword>
<dbReference type="PANTHER" id="PTHR43014">
    <property type="entry name" value="MERCURIC REDUCTASE"/>
    <property type="match status" value="1"/>
</dbReference>
<dbReference type="PRINTS" id="PR00411">
    <property type="entry name" value="PNDRDTASEI"/>
</dbReference>
<dbReference type="InterPro" id="IPR016156">
    <property type="entry name" value="FAD/NAD-linked_Rdtase_dimer_sf"/>
</dbReference>
<comment type="similarity">
    <text evidence="1">Belongs to the class-I pyridine nucleotide-disulfide oxidoreductase family.</text>
</comment>
<dbReference type="Gene3D" id="3.30.390.30">
    <property type="match status" value="1"/>
</dbReference>
<keyword evidence="2" id="KW-0285">Flavoprotein</keyword>
<feature type="domain" description="FAD/NAD(P)-binding" evidence="7">
    <location>
        <begin position="27"/>
        <end position="342"/>
    </location>
</feature>